<evidence type="ECO:0000256" key="2">
    <source>
        <dbReference type="ARBA" id="ARBA00007430"/>
    </source>
</evidence>
<comment type="subcellular location">
    <subcellularLocation>
        <location evidence="1">Cell membrane</location>
        <topology evidence="1">Multi-pass membrane protein</topology>
    </subcellularLocation>
</comment>
<gene>
    <name evidence="8" type="ORF">MNBD_GAMMA19-2075</name>
</gene>
<reference evidence="8" key="1">
    <citation type="submission" date="2018-06" db="EMBL/GenBank/DDBJ databases">
        <authorList>
            <person name="Zhirakovskaya E."/>
        </authorList>
    </citation>
    <scope>NUCLEOTIDE SEQUENCE</scope>
</reference>
<sequence>TISLAFIFKNYWALVAGIITSKLAGLVISYMMHPYRPRFSLAKASELFHFSKWMLINNILIFVNIRGIDFVIGKMAGTQALGIYSVSYEISNLPTSELVFPITRAVFPGYAKMSNNIVMLKKGFLDVFSLVALFTIPVGTGIAILADPLVQVFLGQKWLDSIPLIQALAVVGIFRALQANTGAIYLALGIPKIITYLSIFNVLLIYPAIIWALASSGVLMAAWAIAAIAFLSMPINFIVLSRKLNLNLLQLISLLWRPAVSSLLMAAVVLSALTLWGEASSVLALLIQLVSLSAVGAATYFASLFLLLRICTTHPETSMEIKLFDIIKERLKPSD</sequence>
<evidence type="ECO:0000256" key="1">
    <source>
        <dbReference type="ARBA" id="ARBA00004651"/>
    </source>
</evidence>
<dbReference type="GO" id="GO:0005886">
    <property type="term" value="C:plasma membrane"/>
    <property type="evidence" value="ECO:0007669"/>
    <property type="project" value="UniProtKB-SubCell"/>
</dbReference>
<evidence type="ECO:0000256" key="7">
    <source>
        <dbReference type="SAM" id="Phobius"/>
    </source>
</evidence>
<feature type="transmembrane region" description="Helical" evidence="7">
    <location>
        <begin position="123"/>
        <end position="144"/>
    </location>
</feature>
<protein>
    <submittedName>
        <fullName evidence="8">Uncharacterized protein</fullName>
    </submittedName>
</protein>
<dbReference type="InterPro" id="IPR050833">
    <property type="entry name" value="Poly_Biosynth_Transport"/>
</dbReference>
<feature type="transmembrane region" description="Helical" evidence="7">
    <location>
        <begin position="164"/>
        <end position="186"/>
    </location>
</feature>
<name>A0A3B1ADN2_9ZZZZ</name>
<feature type="transmembrane region" description="Helical" evidence="7">
    <location>
        <begin position="193"/>
        <end position="214"/>
    </location>
</feature>
<feature type="transmembrane region" description="Helical" evidence="7">
    <location>
        <begin position="282"/>
        <end position="308"/>
    </location>
</feature>
<dbReference type="PANTHER" id="PTHR30250">
    <property type="entry name" value="PST FAMILY PREDICTED COLANIC ACID TRANSPORTER"/>
    <property type="match status" value="1"/>
</dbReference>
<feature type="transmembrane region" description="Helical" evidence="7">
    <location>
        <begin position="254"/>
        <end position="276"/>
    </location>
</feature>
<feature type="non-terminal residue" evidence="8">
    <location>
        <position position="1"/>
    </location>
</feature>
<dbReference type="Pfam" id="PF13440">
    <property type="entry name" value="Polysacc_synt_3"/>
    <property type="match status" value="1"/>
</dbReference>
<organism evidence="8">
    <name type="scientific">hydrothermal vent metagenome</name>
    <dbReference type="NCBI Taxonomy" id="652676"/>
    <lineage>
        <taxon>unclassified sequences</taxon>
        <taxon>metagenomes</taxon>
        <taxon>ecological metagenomes</taxon>
    </lineage>
</organism>
<feature type="transmembrane region" description="Helical" evidence="7">
    <location>
        <begin position="53"/>
        <end position="72"/>
    </location>
</feature>
<feature type="transmembrane region" description="Helical" evidence="7">
    <location>
        <begin position="220"/>
        <end position="242"/>
    </location>
</feature>
<keyword evidence="3" id="KW-1003">Cell membrane</keyword>
<evidence type="ECO:0000313" key="8">
    <source>
        <dbReference type="EMBL" id="VAX04019.1"/>
    </source>
</evidence>
<proteinExistence type="inferred from homology"/>
<evidence type="ECO:0000256" key="5">
    <source>
        <dbReference type="ARBA" id="ARBA00022989"/>
    </source>
</evidence>
<evidence type="ECO:0000256" key="3">
    <source>
        <dbReference type="ARBA" id="ARBA00022475"/>
    </source>
</evidence>
<keyword evidence="5 7" id="KW-1133">Transmembrane helix</keyword>
<dbReference type="EMBL" id="UOFV01000442">
    <property type="protein sequence ID" value="VAX04019.1"/>
    <property type="molecule type" value="Genomic_DNA"/>
</dbReference>
<keyword evidence="4 7" id="KW-0812">Transmembrane</keyword>
<dbReference type="AlphaFoldDB" id="A0A3B1ADN2"/>
<evidence type="ECO:0000256" key="4">
    <source>
        <dbReference type="ARBA" id="ARBA00022692"/>
    </source>
</evidence>
<comment type="similarity">
    <text evidence="2">Belongs to the polysaccharide synthase family.</text>
</comment>
<accession>A0A3B1ADN2</accession>
<evidence type="ECO:0000256" key="6">
    <source>
        <dbReference type="ARBA" id="ARBA00023136"/>
    </source>
</evidence>
<keyword evidence="6 7" id="KW-0472">Membrane</keyword>
<feature type="transmembrane region" description="Helical" evidence="7">
    <location>
        <begin position="12"/>
        <end position="33"/>
    </location>
</feature>
<dbReference type="PANTHER" id="PTHR30250:SF10">
    <property type="entry name" value="LIPOPOLYSACCHARIDE BIOSYNTHESIS PROTEIN WZXC"/>
    <property type="match status" value="1"/>
</dbReference>